<keyword evidence="1" id="KW-0680">Restriction system</keyword>
<evidence type="ECO:0000256" key="2">
    <source>
        <dbReference type="ARBA" id="ARBA00023125"/>
    </source>
</evidence>
<dbReference type="Gene3D" id="3.90.220.20">
    <property type="entry name" value="DNA methylase specificity domains"/>
    <property type="match status" value="1"/>
</dbReference>
<comment type="caution">
    <text evidence="4">The sequence shown here is derived from an EMBL/GenBank/DDBJ whole genome shotgun (WGS) entry which is preliminary data.</text>
</comment>
<evidence type="ECO:0000313" key="5">
    <source>
        <dbReference type="Proteomes" id="UP000249688"/>
    </source>
</evidence>
<dbReference type="Proteomes" id="UP000249688">
    <property type="component" value="Unassembled WGS sequence"/>
</dbReference>
<evidence type="ECO:0000313" key="4">
    <source>
        <dbReference type="EMBL" id="PZW39461.1"/>
    </source>
</evidence>
<organism evidence="4 5">
    <name type="scientific">Humitalea rosea</name>
    <dbReference type="NCBI Taxonomy" id="990373"/>
    <lineage>
        <taxon>Bacteria</taxon>
        <taxon>Pseudomonadati</taxon>
        <taxon>Pseudomonadota</taxon>
        <taxon>Alphaproteobacteria</taxon>
        <taxon>Acetobacterales</taxon>
        <taxon>Roseomonadaceae</taxon>
        <taxon>Humitalea</taxon>
    </lineage>
</organism>
<proteinExistence type="predicted"/>
<sequence length="257" mass="27620">MSGSRSASEARNAPRRRVEPAWTAAITAVVAGRISTRTPRGRSRVRTAMAGPKAGTWFDHEANTGGGGVDLIKRELRLEPGEVAERLQREVGMERPAARPHPSPSDHASPGDFTYPTLMAWEGAYGVVPTVCDGTVVSPEFPVFAVNTDRIMPDILTVHFSDPRTWERLSGASTGTNARRRRLHPNNLLAYEIPVPSLRVQRLIRGSGLAVEGFATTASQPSPGGTTSIAMTPSLIDAERRHGTAPRGERSAMPSGL</sequence>
<name>A0A2W7HXR4_9PROT</name>
<protein>
    <submittedName>
        <fullName evidence="4">Uncharacterized protein</fullName>
    </submittedName>
</protein>
<dbReference type="AlphaFoldDB" id="A0A2W7HXR4"/>
<evidence type="ECO:0000256" key="3">
    <source>
        <dbReference type="SAM" id="MobiDB-lite"/>
    </source>
</evidence>
<dbReference type="GO" id="GO:0003677">
    <property type="term" value="F:DNA binding"/>
    <property type="evidence" value="ECO:0007669"/>
    <property type="project" value="UniProtKB-KW"/>
</dbReference>
<dbReference type="GO" id="GO:0009307">
    <property type="term" value="P:DNA restriction-modification system"/>
    <property type="evidence" value="ECO:0007669"/>
    <property type="project" value="UniProtKB-KW"/>
</dbReference>
<dbReference type="InterPro" id="IPR044946">
    <property type="entry name" value="Restrct_endonuc_typeI_TRD_sf"/>
</dbReference>
<reference evidence="4 5" key="1">
    <citation type="submission" date="2018-06" db="EMBL/GenBank/DDBJ databases">
        <title>Genomic Encyclopedia of Archaeal and Bacterial Type Strains, Phase II (KMG-II): from individual species to whole genera.</title>
        <authorList>
            <person name="Goeker M."/>
        </authorList>
    </citation>
    <scope>NUCLEOTIDE SEQUENCE [LARGE SCALE GENOMIC DNA]</scope>
    <source>
        <strain evidence="4 5">DSM 24525</strain>
    </source>
</reference>
<dbReference type="SUPFAM" id="SSF116734">
    <property type="entry name" value="DNA methylase specificity domain"/>
    <property type="match status" value="1"/>
</dbReference>
<evidence type="ECO:0000256" key="1">
    <source>
        <dbReference type="ARBA" id="ARBA00022747"/>
    </source>
</evidence>
<accession>A0A2W7HXR4</accession>
<keyword evidence="5" id="KW-1185">Reference proteome</keyword>
<feature type="region of interest" description="Disordered" evidence="3">
    <location>
        <begin position="89"/>
        <end position="111"/>
    </location>
</feature>
<gene>
    <name evidence="4" type="ORF">C8P66_12840</name>
</gene>
<keyword evidence="2" id="KW-0238">DNA-binding</keyword>
<dbReference type="EMBL" id="QKYU01000028">
    <property type="protein sequence ID" value="PZW39461.1"/>
    <property type="molecule type" value="Genomic_DNA"/>
</dbReference>